<dbReference type="AlphaFoldDB" id="A0A927CHY4"/>
<dbReference type="SUPFAM" id="SSF46785">
    <property type="entry name" value="Winged helix' DNA-binding domain"/>
    <property type="match status" value="1"/>
</dbReference>
<accession>A0A927CHY4</accession>
<dbReference type="EMBL" id="JACXIY010000001">
    <property type="protein sequence ID" value="MBD2866948.1"/>
    <property type="molecule type" value="Genomic_DNA"/>
</dbReference>
<reference evidence="1" key="1">
    <citation type="submission" date="2020-09" db="EMBL/GenBank/DDBJ databases">
        <title>A novel bacterium of genus Paenibacillus, isolated from South China Sea.</title>
        <authorList>
            <person name="Huang H."/>
            <person name="Mo K."/>
            <person name="Hu Y."/>
        </authorList>
    </citation>
    <scope>NUCLEOTIDE SEQUENCE</scope>
    <source>
        <strain evidence="1">IB182493</strain>
    </source>
</reference>
<proteinExistence type="predicted"/>
<gene>
    <name evidence="1" type="ORF">IDH41_00045</name>
</gene>
<dbReference type="Pfam" id="PF13412">
    <property type="entry name" value="HTH_24"/>
    <property type="match status" value="1"/>
</dbReference>
<dbReference type="Gene3D" id="1.10.10.10">
    <property type="entry name" value="Winged helix-like DNA-binding domain superfamily/Winged helix DNA-binding domain"/>
    <property type="match status" value="1"/>
</dbReference>
<name>A0A927CHY4_9BACL</name>
<comment type="caution">
    <text evidence="1">The sequence shown here is derived from an EMBL/GenBank/DDBJ whole genome shotgun (WGS) entry which is preliminary data.</text>
</comment>
<dbReference type="InterPro" id="IPR036390">
    <property type="entry name" value="WH_DNA-bd_sf"/>
</dbReference>
<dbReference type="InterPro" id="IPR050313">
    <property type="entry name" value="Carb_Metab_HTH_regulators"/>
</dbReference>
<dbReference type="Proteomes" id="UP000632125">
    <property type="component" value="Unassembled WGS sequence"/>
</dbReference>
<dbReference type="PANTHER" id="PTHR30363:SF28">
    <property type="entry name" value="TRANSCRIPTIONAL REGULATORY PROTEIN-RELATED"/>
    <property type="match status" value="1"/>
</dbReference>
<dbReference type="RefSeq" id="WP_190857129.1">
    <property type="nucleotide sequence ID" value="NZ_JACXIY010000001.1"/>
</dbReference>
<organism evidence="1 2">
    <name type="scientific">Paenibacillus arenilitoris</name>
    <dbReference type="NCBI Taxonomy" id="2772299"/>
    <lineage>
        <taxon>Bacteria</taxon>
        <taxon>Bacillati</taxon>
        <taxon>Bacillota</taxon>
        <taxon>Bacilli</taxon>
        <taxon>Bacillales</taxon>
        <taxon>Paenibacillaceae</taxon>
        <taxon>Paenibacillus</taxon>
    </lineage>
</organism>
<dbReference type="PANTHER" id="PTHR30363">
    <property type="entry name" value="HTH-TYPE TRANSCRIPTIONAL REGULATOR SRLR-RELATED"/>
    <property type="match status" value="1"/>
</dbReference>
<protein>
    <submittedName>
        <fullName evidence="1">Transcriptional regulator</fullName>
    </submittedName>
</protein>
<evidence type="ECO:0000313" key="2">
    <source>
        <dbReference type="Proteomes" id="UP000632125"/>
    </source>
</evidence>
<dbReference type="InterPro" id="IPR036388">
    <property type="entry name" value="WH-like_DNA-bd_sf"/>
</dbReference>
<keyword evidence="2" id="KW-1185">Reference proteome</keyword>
<sequence>MKYRPGRDGATRQKIVELYKKHGRLTIREIAGELGLTGMAVRRHVHQLQADGYLEIACKRGHAHRPAMVYQLTSKASNLFPEQYGNLAVELLESLQELGGEDAIRLVFLRLKEKLNEELLLLMSSEDLEERLYTLASYQDKRGYMTSLYRSDDAMWILEEANCPILQVAASFRHACQCEMALFAEVLGAKVQRLECMAEGRRTCKYRIME</sequence>
<evidence type="ECO:0000313" key="1">
    <source>
        <dbReference type="EMBL" id="MBD2866948.1"/>
    </source>
</evidence>